<evidence type="ECO:0000313" key="1">
    <source>
        <dbReference type="Proteomes" id="UP000050741"/>
    </source>
</evidence>
<reference evidence="1" key="1">
    <citation type="submission" date="2014-05" db="EMBL/GenBank/DDBJ databases">
        <title>The genome and life-stage specific transcriptomes of Globodera pallida elucidate key aspects of plant parasitism by a cyst nematode.</title>
        <authorList>
            <person name="Cotton J.A."/>
            <person name="Lilley C.J."/>
            <person name="Jones L.M."/>
            <person name="Kikuchi T."/>
            <person name="Reid A.J."/>
            <person name="Thorpe P."/>
            <person name="Tsai I.J."/>
            <person name="Beasley H."/>
            <person name="Blok V."/>
            <person name="Cock P.J.A."/>
            <person name="Van den Akker S.E."/>
            <person name="Holroyd N."/>
            <person name="Hunt M."/>
            <person name="Mantelin S."/>
            <person name="Naghra H."/>
            <person name="Pain A."/>
            <person name="Palomares-Rius J.E."/>
            <person name="Zarowiecki M."/>
            <person name="Berriman M."/>
            <person name="Jones J.T."/>
            <person name="Urwin P.E."/>
        </authorList>
    </citation>
    <scope>NUCLEOTIDE SEQUENCE [LARGE SCALE GENOMIC DNA]</scope>
    <source>
        <strain evidence="1">Lindley</strain>
    </source>
</reference>
<protein>
    <submittedName>
        <fullName evidence="2">CS domain-containing protein</fullName>
    </submittedName>
</protein>
<proteinExistence type="predicted"/>
<evidence type="ECO:0000313" key="2">
    <source>
        <dbReference type="WBParaSite" id="GPLIN_001510300"/>
    </source>
</evidence>
<sequence>MEPKIVQQMPTNYFFEISVTNNEFYVKLDGKEKDVNQKVLKYPVDPSIRNIDIQVITVELEEIKLAAGTEVEVKCQPKERCVNHK</sequence>
<dbReference type="WBParaSite" id="GPLIN_001510300">
    <property type="protein sequence ID" value="GPLIN_001510300"/>
    <property type="gene ID" value="GPLIN_001510300"/>
</dbReference>
<dbReference type="AlphaFoldDB" id="A0A183CQE5"/>
<organism evidence="1 2">
    <name type="scientific">Globodera pallida</name>
    <name type="common">Potato cyst nematode worm</name>
    <name type="synonym">Heterodera pallida</name>
    <dbReference type="NCBI Taxonomy" id="36090"/>
    <lineage>
        <taxon>Eukaryota</taxon>
        <taxon>Metazoa</taxon>
        <taxon>Ecdysozoa</taxon>
        <taxon>Nematoda</taxon>
        <taxon>Chromadorea</taxon>
        <taxon>Rhabditida</taxon>
        <taxon>Tylenchina</taxon>
        <taxon>Tylenchomorpha</taxon>
        <taxon>Tylenchoidea</taxon>
        <taxon>Heteroderidae</taxon>
        <taxon>Heteroderinae</taxon>
        <taxon>Globodera</taxon>
    </lineage>
</organism>
<name>A0A183CQE5_GLOPA</name>
<accession>A0A183CQE5</accession>
<dbReference type="Proteomes" id="UP000050741">
    <property type="component" value="Unassembled WGS sequence"/>
</dbReference>
<reference evidence="2" key="2">
    <citation type="submission" date="2016-06" db="UniProtKB">
        <authorList>
            <consortium name="WormBaseParasite"/>
        </authorList>
    </citation>
    <scope>IDENTIFICATION</scope>
</reference>
<keyword evidence="1" id="KW-1185">Reference proteome</keyword>